<accession>A0ABQ8ZG25</accession>
<evidence type="ECO:0000313" key="2">
    <source>
        <dbReference type="Proteomes" id="UP001141253"/>
    </source>
</evidence>
<proteinExistence type="predicted"/>
<evidence type="ECO:0008006" key="3">
    <source>
        <dbReference type="Google" id="ProtNLM"/>
    </source>
</evidence>
<reference evidence="1" key="1">
    <citation type="submission" date="2022-10" db="EMBL/GenBank/DDBJ databases">
        <authorList>
            <person name="Hyden B.L."/>
            <person name="Feng K."/>
            <person name="Yates T."/>
            <person name="Jawdy S."/>
            <person name="Smart L.B."/>
            <person name="Muchero W."/>
        </authorList>
    </citation>
    <scope>NUCLEOTIDE SEQUENCE</scope>
    <source>
        <tissue evidence="1">Shoot tip</tissue>
    </source>
</reference>
<comment type="caution">
    <text evidence="1">The sequence shown here is derived from an EMBL/GenBank/DDBJ whole genome shotgun (WGS) entry which is preliminary data.</text>
</comment>
<gene>
    <name evidence="1" type="ORF">OIU77_002435</name>
</gene>
<dbReference type="Proteomes" id="UP001141253">
    <property type="component" value="Unassembled WGS sequence"/>
</dbReference>
<evidence type="ECO:0000313" key="1">
    <source>
        <dbReference type="EMBL" id="KAJ6287747.1"/>
    </source>
</evidence>
<sequence length="77" mass="8822">MQLGIVAKWMLSGFLVSEWMKSHHSSVTTKVKRMSGFSGRHEFAKIHHRIYVASSGIWHRHHVKGGGWFGSEGTRFQ</sequence>
<organism evidence="1 2">
    <name type="scientific">Salix suchowensis</name>
    <dbReference type="NCBI Taxonomy" id="1278906"/>
    <lineage>
        <taxon>Eukaryota</taxon>
        <taxon>Viridiplantae</taxon>
        <taxon>Streptophyta</taxon>
        <taxon>Embryophyta</taxon>
        <taxon>Tracheophyta</taxon>
        <taxon>Spermatophyta</taxon>
        <taxon>Magnoliopsida</taxon>
        <taxon>eudicotyledons</taxon>
        <taxon>Gunneridae</taxon>
        <taxon>Pentapetalae</taxon>
        <taxon>rosids</taxon>
        <taxon>fabids</taxon>
        <taxon>Malpighiales</taxon>
        <taxon>Salicaceae</taxon>
        <taxon>Saliceae</taxon>
        <taxon>Salix</taxon>
    </lineage>
</organism>
<protein>
    <recommendedName>
        <fullName evidence="3">Secreted protein</fullName>
    </recommendedName>
</protein>
<name>A0ABQ8ZG25_9ROSI</name>
<keyword evidence="2" id="KW-1185">Reference proteome</keyword>
<reference evidence="1" key="2">
    <citation type="journal article" date="2023" name="Int. J. Mol. Sci.">
        <title>De Novo Assembly and Annotation of 11 Diverse Shrub Willow (Salix) Genomes Reveals Novel Gene Organization in Sex-Linked Regions.</title>
        <authorList>
            <person name="Hyden B."/>
            <person name="Feng K."/>
            <person name="Yates T.B."/>
            <person name="Jawdy S."/>
            <person name="Cereghino C."/>
            <person name="Smart L.B."/>
            <person name="Muchero W."/>
        </authorList>
    </citation>
    <scope>NUCLEOTIDE SEQUENCE</scope>
    <source>
        <tissue evidence="1">Shoot tip</tissue>
    </source>
</reference>
<dbReference type="EMBL" id="JAPFFI010001315">
    <property type="protein sequence ID" value="KAJ6287747.1"/>
    <property type="molecule type" value="Genomic_DNA"/>
</dbReference>